<name>A0A8I1MWZ5_THIA3</name>
<evidence type="ECO:0008006" key="4">
    <source>
        <dbReference type="Google" id="ProtNLM"/>
    </source>
</evidence>
<protein>
    <recommendedName>
        <fullName evidence="4">Protochlamydia outer membrane protein domain-containing protein</fullName>
    </recommendedName>
</protein>
<dbReference type="Pfam" id="PF20367">
    <property type="entry name" value="DUF6662"/>
    <property type="match status" value="2"/>
</dbReference>
<dbReference type="EMBL" id="JAFKMR010000012">
    <property type="protein sequence ID" value="MBN8743537.1"/>
    <property type="molecule type" value="Genomic_DNA"/>
</dbReference>
<organism evidence="2 3">
    <name type="scientific">Thiomonas arsenitoxydans (strain DSM 22701 / CIP 110005 / 3As)</name>
    <dbReference type="NCBI Taxonomy" id="426114"/>
    <lineage>
        <taxon>Bacteria</taxon>
        <taxon>Pseudomonadati</taxon>
        <taxon>Pseudomonadota</taxon>
        <taxon>Betaproteobacteria</taxon>
        <taxon>Burkholderiales</taxon>
        <taxon>Thiomonas</taxon>
    </lineage>
</organism>
<proteinExistence type="predicted"/>
<evidence type="ECO:0000313" key="2">
    <source>
        <dbReference type="EMBL" id="MBN8743537.1"/>
    </source>
</evidence>
<evidence type="ECO:0000256" key="1">
    <source>
        <dbReference type="SAM" id="SignalP"/>
    </source>
</evidence>
<feature type="signal peptide" evidence="1">
    <location>
        <begin position="1"/>
        <end position="26"/>
    </location>
</feature>
<gene>
    <name evidence="2" type="ORF">J0I24_04435</name>
</gene>
<dbReference type="RefSeq" id="WP_276728413.1">
    <property type="nucleotide sequence ID" value="NZ_JAFKMR010000012.1"/>
</dbReference>
<feature type="chain" id="PRO_5034122278" description="Protochlamydia outer membrane protein domain-containing protein" evidence="1">
    <location>
        <begin position="27"/>
        <end position="299"/>
    </location>
</feature>
<keyword evidence="1" id="KW-0732">Signal</keyword>
<comment type="caution">
    <text evidence="2">The sequence shown here is derived from an EMBL/GenBank/DDBJ whole genome shotgun (WGS) entry which is preliminary data.</text>
</comment>
<dbReference type="Proteomes" id="UP000664800">
    <property type="component" value="Unassembled WGS sequence"/>
</dbReference>
<sequence>MKAIKPIYRSVIVGLMFAATSGAASADENLLGYTAGAETLPAGTAEAYFWITDHSGKRRGSYSAQYLRAEYEYGITNSLSGAIYLNGYRHSYNCGTIGCAGPVADGEITGSLHRTQSSGFSLELKKMLLSPYKDDLGVALYGEVTYDSVDPITGEKGQGYEVETKLILQRPYLDGQLQWITNLELEAESWRPSAGGGTEYAVAPRLRTGLSYRFAPNWFIGAEGWVDAEILKPANQSWEFDHWDFFAGPSIHYGGKAWWATLTWAQQIGGSNESDNNATGVHLADHERREIRLKVGYNF</sequence>
<reference evidence="2" key="1">
    <citation type="submission" date="2021-02" db="EMBL/GenBank/DDBJ databases">
        <title>Thiocyanate and organic carbon inputs drive convergent selection for specific autotrophic Afipia and Thiobacillus strains within complex microbiomes.</title>
        <authorList>
            <person name="Huddy R.J."/>
            <person name="Sachdeva R."/>
            <person name="Kadzinga F."/>
            <person name="Kantor R.S."/>
            <person name="Harrison S.T.L."/>
            <person name="Banfield J.F."/>
        </authorList>
    </citation>
    <scope>NUCLEOTIDE SEQUENCE</scope>
    <source>
        <strain evidence="2">SCN18_13_7_16_R3_B_64_19</strain>
    </source>
</reference>
<dbReference type="AlphaFoldDB" id="A0A8I1MWZ5"/>
<dbReference type="InterPro" id="IPR046603">
    <property type="entry name" value="DUF6662"/>
</dbReference>
<evidence type="ECO:0000313" key="3">
    <source>
        <dbReference type="Proteomes" id="UP000664800"/>
    </source>
</evidence>
<accession>A0A8I1MWZ5</accession>